<proteinExistence type="predicted"/>
<dbReference type="InterPro" id="IPR052901">
    <property type="entry name" value="Bact_TGase-like"/>
</dbReference>
<evidence type="ECO:0000259" key="2">
    <source>
        <dbReference type="SMART" id="SM00460"/>
    </source>
</evidence>
<feature type="transmembrane region" description="Helical" evidence="1">
    <location>
        <begin position="1929"/>
        <end position="1949"/>
    </location>
</feature>
<dbReference type="SUPFAM" id="SSF54001">
    <property type="entry name" value="Cysteine proteinases"/>
    <property type="match status" value="1"/>
</dbReference>
<gene>
    <name evidence="3" type="ORF">CXX69_01500</name>
</gene>
<dbReference type="PANTHER" id="PTHR42736:SF1">
    <property type="entry name" value="PROTEIN-GLUTAMINE GAMMA-GLUTAMYLTRANSFERASE"/>
    <property type="match status" value="1"/>
</dbReference>
<keyword evidence="1" id="KW-0472">Membrane</keyword>
<keyword evidence="1" id="KW-0812">Transmembrane</keyword>
<dbReference type="PANTHER" id="PTHR42736">
    <property type="entry name" value="PROTEIN-GLUTAMINE GAMMA-GLUTAMYLTRANSFERASE"/>
    <property type="match status" value="1"/>
</dbReference>
<comment type="caution">
    <text evidence="3">The sequence shown here is derived from an EMBL/GenBank/DDBJ whole genome shotgun (WGS) entry which is preliminary data.</text>
</comment>
<sequence length="2077" mass="224202">MINESGAFSAWDKVLALQDYLINGNSSTKFTLNHDGSGRMDGLDEDSDIAHWILNTTLEGSCDEFTTVFSVMLRLAGLPTRKVTGFAGGTWTGESFEVYGKDFTRWVEVHLETNQNQGGLDMGWIPFEACPEAAAVEVVNEEWGPTWVERDLSTGTIWLNGTLQFVDNATPAENISMNLYLVKSNETANVPGSAAVSQHLVANGTTDQNGSFQLNGTPEIVIDPGFGSLVLHVLEKAYVGSQGVSFEWRLNISDDVNLSLREPPPPDEPPLGAGVDTLVSGDMSWASTPYTDPSRIDNMQAVLNYTTASDGPVSLIAEIGAGGYYEFSLSINESEPLGLINASLNFFGWHEEDLNNASTPSYHIRPATVDFMFNITPAPNLTVTLEGADANNSILDIDSPIYLNGTVLSRGPSPESLNGTLILKMRRSTTNGPYTTLKTWYLNDSNWTSTPGQFAVSWQFTGSEVPIPSGEVQVKVEFDSEGLFANDQITFIDQYGIRSFINFSYTLGPTLRGNEASVEVVLTDHTNTSLAGFSGTYVLVFNGNESWNVTDPDLPRLAVSWTPPWELFAGDYSWVLNFSGSTWLHPATAVDEIRILGRANATVELGLEWTPRGNTNWVAGFANDIFHDIPILGNNSSVLVQLEVPSDLPPAPDGSPASPVIYRLASGWIDPATGGYNLSFVMPSGVGSGVYDLKVTLGFSTSPPPGGYYFKEQEADYVSAGIQTEFVVEAAPSSLIVVAGSTMILNATITDVEDGAPLKDVFADLYFDWGGPLQQIFENSTSGTDGVAIFSPTIPASTPPGYYTLRVHAPDDITDNLSASDAGRWIGNDSFADLTVQVSSFIEIDSIPLEVTAGQAFTMSGRVIDAVDSNRTVNGPMAVEVFFLNDSSETLVESQTTTSNGSFTISVPTDPLGDGVTSGAKTVVVSVINGSTPFYLTGTGNASILVRGVTQFVDKTPIINTVVDRGSFISFGARLVESSDNDRQIGDATVAAKFHDTWLTPVQTNGVGVTNFSFEVLHSHPLGLIAITLMFNGSSTLHSTATIITTITVRSPTNLALDPITDNPAAGESFTVSGTLTSSNGSGITDRDGNTLSPALTFSIDGQSNTFTVTGGAVSPNGSWNADIRLDLTFLRGTHDLMATYTPNVNYYGSSTGNGTFDSRGYSLLTIVDPLDLDPDSRTIRGDVVSVNISLVDNAGQPVVAEPVDLLVDGTFEWRGTTDVNGSMNAVLPVDYMRAPGPMTITAQFAGINGTTGLLGDETWTRVIILAPTELDISTITGSVIAGETVTFSGTLLDEHGQFLIHGGNPAGGVIHLAIDGVSVGPVYSTQSNASTGEWAITYDLPLDTDYGMHTVTVSFLGGFTWVDPMGQGDSLNPEYYLPSSHTTEFNALQTSQIVLTTPPGEIDRNELLLIEGMLTDGSGRVLPNRNLEVSMNGQFLTGLSVDENGTFSLYIPVPPNMELGPRVVLISYQGEEFVLGSNSSTIFTVYGPVEVSVVKPSSVAVGDSLALRGTVKDNLPGGWLANHSLQIFVDGVLVGITSTDENGEWNYVWIVSDFLEVGNHTLTVRAPEQGYHRLSSAETVLTVAYHTGMTLQVDSTVITRGGTWNFTGRLFDDDSSGRPGLEDRELTLRLDGEVVGMLTTSIDGTFSYTHDAGYAIARGPHNIAFSFAGETYYLPVQYNMTVYTRADIVIEVFSNNLVIIRGDPDSPIKLNGRILEIGGEGNVMHNMTISLHWEDSLLPLRGNPWQDDGTEHFGLITNAIQVMPPGPLTLTIRVEPDGSRYLNGDIIEVEVMILISVVFDFEPDSLYLAEGKRLLQGSVNVSALDTGQSVPDFSLSAYLVNGTCDNKHSSTHFSVVGLTDQDGLFTYHFEAVAGLAPFYNQSFWGEMRVCFSTDSDFVDPINKTWLANYHGGLDIEYEQQASPSFQPALYALVVLIVLGVVAGAFVLVRRRRQAAIDELASVFSYTAELLAAGDEVREAIFNCYESLCQILMRRGFLRRDFETVREFEMAIRNALPISEQALVALDRIFEEARYSSHVLGEPHRQNAQMALSTVLQEIDELQDIPERDSYLIDADA</sequence>
<evidence type="ECO:0000256" key="1">
    <source>
        <dbReference type="SAM" id="Phobius"/>
    </source>
</evidence>
<dbReference type="Pfam" id="PF01841">
    <property type="entry name" value="Transglut_core"/>
    <property type="match status" value="1"/>
</dbReference>
<protein>
    <recommendedName>
        <fullName evidence="2">Transglutaminase-like domain-containing protein</fullName>
    </recommendedName>
</protein>
<keyword evidence="1" id="KW-1133">Transmembrane helix</keyword>
<evidence type="ECO:0000313" key="4">
    <source>
        <dbReference type="Proteomes" id="UP000248161"/>
    </source>
</evidence>
<dbReference type="SMART" id="SM00460">
    <property type="entry name" value="TGc"/>
    <property type="match status" value="1"/>
</dbReference>
<evidence type="ECO:0000313" key="3">
    <source>
        <dbReference type="EMBL" id="PXF22279.1"/>
    </source>
</evidence>
<name>A0A2V3HTY0_9ARCH</name>
<dbReference type="InterPro" id="IPR025403">
    <property type="entry name" value="TgpA-like_C"/>
</dbReference>
<feature type="domain" description="Transglutaminase-like" evidence="2">
    <location>
        <begin position="54"/>
        <end position="131"/>
    </location>
</feature>
<dbReference type="Pfam" id="PF13559">
    <property type="entry name" value="DUF4129"/>
    <property type="match status" value="1"/>
</dbReference>
<dbReference type="EMBL" id="PSPG01000002">
    <property type="protein sequence ID" value="PXF22279.1"/>
    <property type="molecule type" value="Genomic_DNA"/>
</dbReference>
<dbReference type="InterPro" id="IPR038765">
    <property type="entry name" value="Papain-like_cys_pep_sf"/>
</dbReference>
<dbReference type="InterPro" id="IPR002931">
    <property type="entry name" value="Transglutaminase-like"/>
</dbReference>
<accession>A0A2V3HTY0</accession>
<dbReference type="Gene3D" id="3.10.620.30">
    <property type="match status" value="1"/>
</dbReference>
<organism evidence="3 4">
    <name type="scientific">Candidatus Thalassarchaeum betae</name>
    <dbReference type="NCBI Taxonomy" id="2599289"/>
    <lineage>
        <taxon>Archaea</taxon>
        <taxon>Methanobacteriati</taxon>
        <taxon>Thermoplasmatota</taxon>
        <taxon>Candidatus Poseidoniia</taxon>
        <taxon>Candidatus Poseidoniales</taxon>
        <taxon>Candidatus Thalassarchaeaceae</taxon>
        <taxon>Candidatus Thalassarchaeum</taxon>
    </lineage>
</organism>
<dbReference type="Proteomes" id="UP000248161">
    <property type="component" value="Unassembled WGS sequence"/>
</dbReference>
<reference evidence="3 4" key="1">
    <citation type="journal article" date="2015" name="Nat. Commun.">
        <title>Genomic and transcriptomic evidence for scavenging of diverse organic compounds by widespread deep-sea archaea.</title>
        <authorList>
            <person name="Li M."/>
            <person name="Baker B.J."/>
            <person name="Anantharaman K."/>
            <person name="Jain S."/>
            <person name="Breier J.A."/>
            <person name="Dick G.J."/>
        </authorList>
    </citation>
    <scope>NUCLEOTIDE SEQUENCE [LARGE SCALE GENOMIC DNA]</scope>
    <source>
        <strain evidence="3">Cayman_51_deep</strain>
    </source>
</reference>